<keyword evidence="1" id="KW-0812">Transmembrane</keyword>
<evidence type="ECO:0000256" key="1">
    <source>
        <dbReference type="SAM" id="Phobius"/>
    </source>
</evidence>
<dbReference type="AlphaFoldDB" id="A4JVZ3"/>
<organism evidence="2 3">
    <name type="scientific">Burkholderia vietnamiensis (strain G4 / LMG 22486)</name>
    <name type="common">Burkholderia cepacia (strain R1808)</name>
    <dbReference type="NCBI Taxonomy" id="269482"/>
    <lineage>
        <taxon>Bacteria</taxon>
        <taxon>Pseudomonadati</taxon>
        <taxon>Pseudomonadota</taxon>
        <taxon>Betaproteobacteria</taxon>
        <taxon>Burkholderiales</taxon>
        <taxon>Burkholderiaceae</taxon>
        <taxon>Burkholderia</taxon>
        <taxon>Burkholderia cepacia complex</taxon>
    </lineage>
</organism>
<dbReference type="KEGG" id="bvi:Bcep1808_7571"/>
<evidence type="ECO:0000313" key="2">
    <source>
        <dbReference type="EMBL" id="ABO60446.1"/>
    </source>
</evidence>
<gene>
    <name evidence="2" type="ordered locus">Bcep1808_7571</name>
</gene>
<dbReference type="HOGENOM" id="CLU_1683321_0_0_4"/>
<dbReference type="eggNOG" id="ENOG5030WIF">
    <property type="taxonomic scope" value="Bacteria"/>
</dbReference>
<feature type="transmembrane region" description="Helical" evidence="1">
    <location>
        <begin position="120"/>
        <end position="138"/>
    </location>
</feature>
<keyword evidence="1" id="KW-1133">Transmembrane helix</keyword>
<dbReference type="Pfam" id="PF20535">
    <property type="entry name" value="DUF6750"/>
    <property type="match status" value="1"/>
</dbReference>
<accession>A4JVZ3</accession>
<evidence type="ECO:0000313" key="3">
    <source>
        <dbReference type="Proteomes" id="UP000002287"/>
    </source>
</evidence>
<geneLocation type="plasmid" evidence="2 3">
    <name>pBVIE04</name>
</geneLocation>
<name>A4JVZ3_BURVG</name>
<feature type="transmembrane region" description="Helical" evidence="1">
    <location>
        <begin position="87"/>
        <end position="104"/>
    </location>
</feature>
<dbReference type="Proteomes" id="UP000002287">
    <property type="component" value="Plasmid pBVIE04"/>
</dbReference>
<dbReference type="InterPro" id="IPR046638">
    <property type="entry name" value="DUF6750"/>
</dbReference>
<protein>
    <submittedName>
        <fullName evidence="2">Uncharacterized protein</fullName>
    </submittedName>
</protein>
<keyword evidence="1" id="KW-0472">Membrane</keyword>
<sequence>MKKAMLKPIEWLGDLGRKAHITAAAKCADYVESRTPRERRIMLASAAMTFTGLCMATAAHADGQGIAGMVDTAAQQGDSIKTNLGKLFAVVGFGGAGYGGYNWWRKGKEGEHSQIKGGQIFVPILAGAALGATGFVMIKAGETVGIQSSSQGQIPQ</sequence>
<dbReference type="EMBL" id="CP000620">
    <property type="protein sequence ID" value="ABO60446.1"/>
    <property type="molecule type" value="Genomic_DNA"/>
</dbReference>
<proteinExistence type="predicted"/>
<feature type="transmembrane region" description="Helical" evidence="1">
    <location>
        <begin position="41"/>
        <end position="61"/>
    </location>
</feature>
<reference evidence="2 3" key="1">
    <citation type="submission" date="2007-03" db="EMBL/GenBank/DDBJ databases">
        <title>Complete sequence of plasmid pBVIE04 of Burkholderia vietnamiensis G4.</title>
        <authorList>
            <consortium name="US DOE Joint Genome Institute"/>
            <person name="Copeland A."/>
            <person name="Lucas S."/>
            <person name="Lapidus A."/>
            <person name="Barry K."/>
            <person name="Detter J.C."/>
            <person name="Glavina del Rio T."/>
            <person name="Hammon N."/>
            <person name="Israni S."/>
            <person name="Dalin E."/>
            <person name="Tice H."/>
            <person name="Pitluck S."/>
            <person name="Chain P."/>
            <person name="Malfatti S."/>
            <person name="Shin M."/>
            <person name="Vergez L."/>
            <person name="Schmutz J."/>
            <person name="Larimer F."/>
            <person name="Land M."/>
            <person name="Hauser L."/>
            <person name="Kyrpides N."/>
            <person name="Tiedje J."/>
            <person name="Richardson P."/>
        </authorList>
    </citation>
    <scope>NUCLEOTIDE SEQUENCE [LARGE SCALE GENOMIC DNA]</scope>
    <source>
        <strain evidence="3">G4 / LMG 22486</strain>
        <plasmid evidence="2 3">pBVIE04</plasmid>
    </source>
</reference>
<keyword evidence="2" id="KW-0614">Plasmid</keyword>